<evidence type="ECO:0000313" key="3">
    <source>
        <dbReference type="Proteomes" id="UP000070560"/>
    </source>
</evidence>
<feature type="compositionally biased region" description="Basic residues" evidence="1">
    <location>
        <begin position="23"/>
        <end position="34"/>
    </location>
</feature>
<dbReference type="RefSeq" id="WP_156469388.1">
    <property type="nucleotide sequence ID" value="NZ_CP013015.1"/>
</dbReference>
<name>A0A7U4THE8_DESA2</name>
<evidence type="ECO:0000313" key="2">
    <source>
        <dbReference type="EMBL" id="AMM40749.1"/>
    </source>
</evidence>
<accession>A0A7U4THE8</accession>
<evidence type="ECO:0000256" key="1">
    <source>
        <dbReference type="SAM" id="MobiDB-lite"/>
    </source>
</evidence>
<gene>
    <name evidence="2" type="ORF">HS1_000945</name>
</gene>
<dbReference type="AlphaFoldDB" id="A0A7U4THE8"/>
<feature type="compositionally biased region" description="Pro residues" evidence="1">
    <location>
        <begin position="42"/>
        <end position="51"/>
    </location>
</feature>
<protein>
    <submittedName>
        <fullName evidence="2">Uncharacterized protein</fullName>
    </submittedName>
</protein>
<sequence length="51" mass="5831">MWKVILLVLAIGGLLLEPERKLRKTKKREQRKKKSDYFNPSGPVPPMGLGL</sequence>
<reference evidence="2 3" key="1">
    <citation type="submission" date="2015-10" db="EMBL/GenBank/DDBJ databases">
        <title>Candidatus Desulfofervidus auxilii, a hydrogenotrophic sulfate-reducing bacterium involved in the thermophilic anaerobic oxidation of methane.</title>
        <authorList>
            <person name="Krukenberg V."/>
            <person name="Richter M."/>
            <person name="Wegener G."/>
        </authorList>
    </citation>
    <scope>NUCLEOTIDE SEQUENCE [LARGE SCALE GENOMIC DNA]</scope>
    <source>
        <strain evidence="2 3">HS1</strain>
    </source>
</reference>
<keyword evidence="3" id="KW-1185">Reference proteome</keyword>
<dbReference type="KEGG" id="daw:HS1_000945"/>
<dbReference type="Proteomes" id="UP000070560">
    <property type="component" value="Chromosome"/>
</dbReference>
<feature type="region of interest" description="Disordered" evidence="1">
    <location>
        <begin position="23"/>
        <end position="51"/>
    </location>
</feature>
<organism evidence="2 3">
    <name type="scientific">Desulfofervidus auxilii</name>
    <dbReference type="NCBI Taxonomy" id="1621989"/>
    <lineage>
        <taxon>Bacteria</taxon>
        <taxon>Pseudomonadati</taxon>
        <taxon>Thermodesulfobacteriota</taxon>
        <taxon>Candidatus Desulfofervidia</taxon>
        <taxon>Candidatus Desulfofervidales</taxon>
        <taxon>Candidatus Desulfofervidaceae</taxon>
        <taxon>Candidatus Desulfofervidus</taxon>
    </lineage>
</organism>
<dbReference type="EMBL" id="CP013015">
    <property type="protein sequence ID" value="AMM40749.1"/>
    <property type="molecule type" value="Genomic_DNA"/>
</dbReference>
<proteinExistence type="predicted"/>